<evidence type="ECO:0000256" key="7">
    <source>
        <dbReference type="RuleBase" id="RU000454"/>
    </source>
</evidence>
<dbReference type="InterPro" id="IPR001461">
    <property type="entry name" value="Aspartic_peptidase_A1"/>
</dbReference>
<keyword evidence="8" id="KW-1133">Transmembrane helix</keyword>
<proteinExistence type="inferred from homology"/>
<dbReference type="PANTHER" id="PTHR47965">
    <property type="entry name" value="ASPARTYL PROTEASE-RELATED"/>
    <property type="match status" value="1"/>
</dbReference>
<comment type="similarity">
    <text evidence="1 7">Belongs to the peptidase A1 family.</text>
</comment>
<evidence type="ECO:0000313" key="10">
    <source>
        <dbReference type="Proteomes" id="UP000050795"/>
    </source>
</evidence>
<dbReference type="InterPro" id="IPR033121">
    <property type="entry name" value="PEPTIDASE_A1"/>
</dbReference>
<dbReference type="PROSITE" id="PS00141">
    <property type="entry name" value="ASP_PROTEASE"/>
    <property type="match status" value="1"/>
</dbReference>
<feature type="transmembrane region" description="Helical" evidence="8">
    <location>
        <begin position="539"/>
        <end position="558"/>
    </location>
</feature>
<protein>
    <recommendedName>
        <fullName evidence="9">Peptidase A1 domain-containing protein</fullName>
    </recommendedName>
</protein>
<evidence type="ECO:0000256" key="4">
    <source>
        <dbReference type="ARBA" id="ARBA00022750"/>
    </source>
</evidence>
<name>A0AA85JQQ5_TRIRE</name>
<keyword evidence="5 7" id="KW-0378">Hydrolase</keyword>
<evidence type="ECO:0000313" key="11">
    <source>
        <dbReference type="WBParaSite" id="TREG1_39250.1"/>
    </source>
</evidence>
<dbReference type="Pfam" id="PF00026">
    <property type="entry name" value="Asp"/>
    <property type="match status" value="2"/>
</dbReference>
<dbReference type="WBParaSite" id="TREG1_39250.1">
    <property type="protein sequence ID" value="TREG1_39250.1"/>
    <property type="gene ID" value="TREG1_39250"/>
</dbReference>
<evidence type="ECO:0000256" key="1">
    <source>
        <dbReference type="ARBA" id="ARBA00007447"/>
    </source>
</evidence>
<keyword evidence="3" id="KW-0732">Signal</keyword>
<reference evidence="10" key="1">
    <citation type="submission" date="2022-06" db="EMBL/GenBank/DDBJ databases">
        <authorList>
            <person name="Berger JAMES D."/>
            <person name="Berger JAMES D."/>
        </authorList>
    </citation>
    <scope>NUCLEOTIDE SEQUENCE [LARGE SCALE GENOMIC DNA]</scope>
</reference>
<keyword evidence="6" id="KW-0865">Zymogen</keyword>
<keyword evidence="8" id="KW-0812">Transmembrane</keyword>
<evidence type="ECO:0000256" key="3">
    <source>
        <dbReference type="ARBA" id="ARBA00022729"/>
    </source>
</evidence>
<dbReference type="PRINTS" id="PR00792">
    <property type="entry name" value="PEPSIN"/>
</dbReference>
<reference evidence="11" key="2">
    <citation type="submission" date="2023-11" db="UniProtKB">
        <authorList>
            <consortium name="WormBaseParasite"/>
        </authorList>
    </citation>
    <scope>IDENTIFICATION</scope>
</reference>
<evidence type="ECO:0000256" key="8">
    <source>
        <dbReference type="SAM" id="Phobius"/>
    </source>
</evidence>
<dbReference type="Gene3D" id="2.40.70.10">
    <property type="entry name" value="Acid Proteases"/>
    <property type="match status" value="2"/>
</dbReference>
<evidence type="ECO:0000259" key="9">
    <source>
        <dbReference type="PROSITE" id="PS51767"/>
    </source>
</evidence>
<accession>A0AA85JQQ5</accession>
<feature type="domain" description="Peptidase A1" evidence="9">
    <location>
        <begin position="47"/>
        <end position="465"/>
    </location>
</feature>
<sequence>MKIVLQLIVIFRVYYIVVTYSSTNALNEDVKKSYLIYNLSGQPGQGYYITLYAGTPEQTVNLLVDTGSSNIAIAGVNLTNVDNWFKPNQSSTLQCSDTIQNVRYEKGYWYGVDCQDYFHFADHQKTMLPSTAIHNYRIPLSFGLIFNSTKLFLKHSHSTWYGIIGLGFTSLFVKPHRITNHSQEERTAIFTQLKIQPTKAKISQPISYLDKLNQFWKISKQFGLLLCGTTLNKNQALNSRQMSGKLLIGQMNLSLLLPSDSSSSSSTSLSSGLKMNNFKASNTYFTPIRKPWYYEIILTNLIVGNMSLVVNCKELNVDKTIIDSGTTNIYLPKNIFHRLVDVMKVKVNENPALAELASKTSFWHGKRAYCLSVTTEDSKLQLYKSFPQIEFHLVSSINTSNQILSLTFSPQQYVRYLGQISQHNQSRSCFAFAIQPTHKYSILGSVFLEAYYTTFDHEKMQIGFSNSPCNAYTNNPNHLVVSKVNGLKHWNHTPHKLASKTNKIITKRSVIQSPLDCAVYTPTTDEQFALITNILTSTIWSSLCLYAVLIPLLILLNIKFF</sequence>
<dbReference type="SUPFAM" id="SSF50630">
    <property type="entry name" value="Acid proteases"/>
    <property type="match status" value="1"/>
</dbReference>
<dbReference type="GO" id="GO:0006508">
    <property type="term" value="P:proteolysis"/>
    <property type="evidence" value="ECO:0007669"/>
    <property type="project" value="UniProtKB-KW"/>
</dbReference>
<dbReference type="Proteomes" id="UP000050795">
    <property type="component" value="Unassembled WGS sequence"/>
</dbReference>
<dbReference type="PANTHER" id="PTHR47965:SF12">
    <property type="entry name" value="ASPARTIC PROTEINASE 3-RELATED"/>
    <property type="match status" value="1"/>
</dbReference>
<evidence type="ECO:0000256" key="5">
    <source>
        <dbReference type="ARBA" id="ARBA00022801"/>
    </source>
</evidence>
<dbReference type="AlphaFoldDB" id="A0AA85JQQ5"/>
<evidence type="ECO:0000256" key="2">
    <source>
        <dbReference type="ARBA" id="ARBA00022670"/>
    </source>
</evidence>
<keyword evidence="4 7" id="KW-0064">Aspartyl protease</keyword>
<keyword evidence="10" id="KW-1185">Reference proteome</keyword>
<evidence type="ECO:0000256" key="6">
    <source>
        <dbReference type="ARBA" id="ARBA00023145"/>
    </source>
</evidence>
<dbReference type="GO" id="GO:0004190">
    <property type="term" value="F:aspartic-type endopeptidase activity"/>
    <property type="evidence" value="ECO:0007669"/>
    <property type="project" value="UniProtKB-KW"/>
</dbReference>
<organism evidence="10 11">
    <name type="scientific">Trichobilharzia regenti</name>
    <name type="common">Nasal bird schistosome</name>
    <dbReference type="NCBI Taxonomy" id="157069"/>
    <lineage>
        <taxon>Eukaryota</taxon>
        <taxon>Metazoa</taxon>
        <taxon>Spiralia</taxon>
        <taxon>Lophotrochozoa</taxon>
        <taxon>Platyhelminthes</taxon>
        <taxon>Trematoda</taxon>
        <taxon>Digenea</taxon>
        <taxon>Strigeidida</taxon>
        <taxon>Schistosomatoidea</taxon>
        <taxon>Schistosomatidae</taxon>
        <taxon>Trichobilharzia</taxon>
    </lineage>
</organism>
<keyword evidence="8" id="KW-0472">Membrane</keyword>
<dbReference type="InterPro" id="IPR001969">
    <property type="entry name" value="Aspartic_peptidase_AS"/>
</dbReference>
<dbReference type="InterPro" id="IPR021109">
    <property type="entry name" value="Peptidase_aspartic_dom_sf"/>
</dbReference>
<keyword evidence="2 7" id="KW-0645">Protease</keyword>
<dbReference type="PROSITE" id="PS51767">
    <property type="entry name" value="PEPTIDASE_A1"/>
    <property type="match status" value="1"/>
</dbReference>